<name>A0A177CQH0_9PLEO</name>
<reference evidence="1 2" key="1">
    <citation type="submission" date="2016-05" db="EMBL/GenBank/DDBJ databases">
        <title>Comparative analysis of secretome profiles of manganese(II)-oxidizing ascomycete fungi.</title>
        <authorList>
            <consortium name="DOE Joint Genome Institute"/>
            <person name="Zeiner C.A."/>
            <person name="Purvine S.O."/>
            <person name="Zink E.M."/>
            <person name="Wu S."/>
            <person name="Pasa-Tolic L."/>
            <person name="Chaput D.L."/>
            <person name="Haridas S."/>
            <person name="Grigoriev I.V."/>
            <person name="Santelli C.M."/>
            <person name="Hansel C.M."/>
        </authorList>
    </citation>
    <scope>NUCLEOTIDE SEQUENCE [LARGE SCALE GENOMIC DNA]</scope>
    <source>
        <strain evidence="1 2">AP3s5-JAC2a</strain>
    </source>
</reference>
<proteinExistence type="predicted"/>
<dbReference type="EMBL" id="KV441550">
    <property type="protein sequence ID" value="OAG08997.1"/>
    <property type="molecule type" value="Genomic_DNA"/>
</dbReference>
<accession>A0A177CQH0</accession>
<sequence>MDNTGVEVAPATLRYATDDGLCLPSRRVHCTLVSGRPQPLLECITHRTCTARKPSDQLDAEVPSEQPLCRSAISVQTETADSNQAQNHAIPGAHDERMIGDGLDDLSIDIEGGTVRRRATSRVFDRVDAPLRGLRGHDLAVDLHDGLTRYDGFQLPQQGNPVTGLPSYLSEPCAITVDVNAHQLHPPVT</sequence>
<evidence type="ECO:0000313" key="1">
    <source>
        <dbReference type="EMBL" id="OAG08997.1"/>
    </source>
</evidence>
<gene>
    <name evidence="1" type="ORF">CC84DRAFT_1204195</name>
</gene>
<protein>
    <submittedName>
        <fullName evidence="1">Uncharacterized protein</fullName>
    </submittedName>
</protein>
<dbReference type="Proteomes" id="UP000077069">
    <property type="component" value="Unassembled WGS sequence"/>
</dbReference>
<dbReference type="InParanoid" id="A0A177CQH0"/>
<organism evidence="1 2">
    <name type="scientific">Paraphaeosphaeria sporulosa</name>
    <dbReference type="NCBI Taxonomy" id="1460663"/>
    <lineage>
        <taxon>Eukaryota</taxon>
        <taxon>Fungi</taxon>
        <taxon>Dikarya</taxon>
        <taxon>Ascomycota</taxon>
        <taxon>Pezizomycotina</taxon>
        <taxon>Dothideomycetes</taxon>
        <taxon>Pleosporomycetidae</taxon>
        <taxon>Pleosporales</taxon>
        <taxon>Massarineae</taxon>
        <taxon>Didymosphaeriaceae</taxon>
        <taxon>Paraphaeosphaeria</taxon>
    </lineage>
</organism>
<evidence type="ECO:0000313" key="2">
    <source>
        <dbReference type="Proteomes" id="UP000077069"/>
    </source>
</evidence>
<dbReference type="GeneID" id="28765373"/>
<dbReference type="RefSeq" id="XP_018039362.1">
    <property type="nucleotide sequence ID" value="XM_018181887.1"/>
</dbReference>
<keyword evidence="2" id="KW-1185">Reference proteome</keyword>
<dbReference type="AlphaFoldDB" id="A0A177CQH0"/>